<feature type="transmembrane region" description="Helical" evidence="1">
    <location>
        <begin position="6"/>
        <end position="29"/>
    </location>
</feature>
<protein>
    <submittedName>
        <fullName evidence="2">Uncharacterized protein</fullName>
    </submittedName>
</protein>
<proteinExistence type="predicted"/>
<dbReference type="AlphaFoldDB" id="A0A1V3IK13"/>
<keyword evidence="1" id="KW-0472">Membrane</keyword>
<comment type="caution">
    <text evidence="2">The sequence shown here is derived from an EMBL/GenBank/DDBJ whole genome shotgun (WGS) entry which is preliminary data.</text>
</comment>
<evidence type="ECO:0000313" key="3">
    <source>
        <dbReference type="Proteomes" id="UP000189433"/>
    </source>
</evidence>
<dbReference type="RefSeq" id="WP_077417171.1">
    <property type="nucleotide sequence ID" value="NZ_MLHJ01000082.1"/>
</dbReference>
<sequence length="60" mass="6589">MKVSEYILIATLLLLVLAVATSLKALAMLDFDVKGRRGMAYNLRKQGLKLKKLAEQLGAV</sequence>
<organism evidence="2 3">
    <name type="scientific">Rodentibacter rarus</name>
    <dbReference type="NCBI Taxonomy" id="1908260"/>
    <lineage>
        <taxon>Bacteria</taxon>
        <taxon>Pseudomonadati</taxon>
        <taxon>Pseudomonadota</taxon>
        <taxon>Gammaproteobacteria</taxon>
        <taxon>Pasteurellales</taxon>
        <taxon>Pasteurellaceae</taxon>
        <taxon>Rodentibacter</taxon>
    </lineage>
</organism>
<dbReference type="Proteomes" id="UP000189433">
    <property type="component" value="Unassembled WGS sequence"/>
</dbReference>
<keyword evidence="1" id="KW-1133">Transmembrane helix</keyword>
<accession>A0A1V3IK13</accession>
<gene>
    <name evidence="2" type="ORF">BKK50_08265</name>
</gene>
<keyword evidence="3" id="KW-1185">Reference proteome</keyword>
<evidence type="ECO:0000313" key="2">
    <source>
        <dbReference type="EMBL" id="OOF41669.1"/>
    </source>
</evidence>
<name>A0A1V3IK13_9PAST</name>
<evidence type="ECO:0000256" key="1">
    <source>
        <dbReference type="SAM" id="Phobius"/>
    </source>
</evidence>
<keyword evidence="1" id="KW-0812">Transmembrane</keyword>
<reference evidence="2 3" key="1">
    <citation type="submission" date="2016-10" db="EMBL/GenBank/DDBJ databases">
        <title>Rodentibacter gen. nov. and new species.</title>
        <authorList>
            <person name="Christensen H."/>
        </authorList>
    </citation>
    <scope>NUCLEOTIDE SEQUENCE [LARGE SCALE GENOMIC DNA]</scope>
    <source>
        <strain evidence="2 3">CCUG17206</strain>
    </source>
</reference>
<dbReference type="EMBL" id="MLHJ01000082">
    <property type="protein sequence ID" value="OOF41669.1"/>
    <property type="molecule type" value="Genomic_DNA"/>
</dbReference>